<feature type="compositionally biased region" description="Polar residues" evidence="1">
    <location>
        <begin position="69"/>
        <end position="91"/>
    </location>
</feature>
<feature type="compositionally biased region" description="Low complexity" evidence="1">
    <location>
        <begin position="258"/>
        <end position="296"/>
    </location>
</feature>
<evidence type="ECO:0000313" key="3">
    <source>
        <dbReference type="EnsemblMetazoa" id="tetur18g02050.1"/>
    </source>
</evidence>
<protein>
    <submittedName>
        <fullName evidence="3">Uncharacterized protein</fullName>
    </submittedName>
</protein>
<keyword evidence="2" id="KW-1133">Transmembrane helix</keyword>
<feature type="region of interest" description="Disordered" evidence="1">
    <location>
        <begin position="191"/>
        <end position="334"/>
    </location>
</feature>
<feature type="compositionally biased region" description="Low complexity" evidence="1">
    <location>
        <begin position="318"/>
        <end position="334"/>
    </location>
</feature>
<keyword evidence="2" id="KW-0812">Transmembrane</keyword>
<keyword evidence="4" id="KW-1185">Reference proteome</keyword>
<evidence type="ECO:0000256" key="1">
    <source>
        <dbReference type="SAM" id="MobiDB-lite"/>
    </source>
</evidence>
<feature type="compositionally biased region" description="Basic and acidic residues" evidence="1">
    <location>
        <begin position="145"/>
        <end position="155"/>
    </location>
</feature>
<dbReference type="EnsemblMetazoa" id="tetur18g02050.1">
    <property type="protein sequence ID" value="tetur18g02050.1"/>
    <property type="gene ID" value="tetur18g02050"/>
</dbReference>
<feature type="compositionally biased region" description="Polar residues" evidence="1">
    <location>
        <begin position="133"/>
        <end position="144"/>
    </location>
</feature>
<evidence type="ECO:0000256" key="2">
    <source>
        <dbReference type="SAM" id="Phobius"/>
    </source>
</evidence>
<feature type="compositionally biased region" description="Basic and acidic residues" evidence="1">
    <location>
        <begin position="16"/>
        <end position="36"/>
    </location>
</feature>
<feature type="compositionally biased region" description="Polar residues" evidence="1">
    <location>
        <begin position="204"/>
        <end position="216"/>
    </location>
</feature>
<feature type="region of interest" description="Disordered" evidence="1">
    <location>
        <begin position="368"/>
        <end position="394"/>
    </location>
</feature>
<feature type="compositionally biased region" description="Basic and acidic residues" evidence="1">
    <location>
        <begin position="377"/>
        <end position="387"/>
    </location>
</feature>
<accession>T1KR28</accession>
<feature type="region of interest" description="Disordered" evidence="1">
    <location>
        <begin position="133"/>
        <end position="175"/>
    </location>
</feature>
<dbReference type="AlphaFoldDB" id="T1KR28"/>
<dbReference type="Proteomes" id="UP000015104">
    <property type="component" value="Unassembled WGS sequence"/>
</dbReference>
<feature type="compositionally biased region" description="Basic and acidic residues" evidence="1">
    <location>
        <begin position="227"/>
        <end position="239"/>
    </location>
</feature>
<name>T1KR28_TETUR</name>
<feature type="transmembrane region" description="Helical" evidence="2">
    <location>
        <begin position="463"/>
        <end position="482"/>
    </location>
</feature>
<reference evidence="4" key="1">
    <citation type="submission" date="2011-08" db="EMBL/GenBank/DDBJ databases">
        <authorList>
            <person name="Rombauts S."/>
        </authorList>
    </citation>
    <scope>NUCLEOTIDE SEQUENCE</scope>
    <source>
        <strain evidence="4">London</strain>
    </source>
</reference>
<feature type="region of interest" description="Disordered" evidence="1">
    <location>
        <begin position="16"/>
        <end position="100"/>
    </location>
</feature>
<keyword evidence="2" id="KW-0472">Membrane</keyword>
<dbReference type="EMBL" id="CAEY01000383">
    <property type="status" value="NOT_ANNOTATED_CDS"/>
    <property type="molecule type" value="Genomic_DNA"/>
</dbReference>
<organism evidence="3 4">
    <name type="scientific">Tetranychus urticae</name>
    <name type="common">Two-spotted spider mite</name>
    <dbReference type="NCBI Taxonomy" id="32264"/>
    <lineage>
        <taxon>Eukaryota</taxon>
        <taxon>Metazoa</taxon>
        <taxon>Ecdysozoa</taxon>
        <taxon>Arthropoda</taxon>
        <taxon>Chelicerata</taxon>
        <taxon>Arachnida</taxon>
        <taxon>Acari</taxon>
        <taxon>Acariformes</taxon>
        <taxon>Trombidiformes</taxon>
        <taxon>Prostigmata</taxon>
        <taxon>Eleutherengona</taxon>
        <taxon>Raphignathae</taxon>
        <taxon>Tetranychoidea</taxon>
        <taxon>Tetranychidae</taxon>
        <taxon>Tetranychus</taxon>
    </lineage>
</organism>
<feature type="compositionally biased region" description="Basic and acidic residues" evidence="1">
    <location>
        <begin position="307"/>
        <end position="317"/>
    </location>
</feature>
<dbReference type="HOGENOM" id="CLU_043454_0_0_1"/>
<evidence type="ECO:0000313" key="4">
    <source>
        <dbReference type="Proteomes" id="UP000015104"/>
    </source>
</evidence>
<reference evidence="3" key="2">
    <citation type="submission" date="2015-06" db="UniProtKB">
        <authorList>
            <consortium name="EnsemblMetazoa"/>
        </authorList>
    </citation>
    <scope>IDENTIFICATION</scope>
</reference>
<sequence length="491" mass="54524">MHIKLSSCSWGFPWKIDEKEESSTEKTTEKSFKDGEPNSSPQIDLDYTNWPRPKDNNVLSSDNNEDESTSGSSVQSTITTPENVAKTSTQAFDEYLEEESSKFPNSEKEIKWIPITSTKSTDKIVNYVSSVSTQITDSSTPTTEKATEMSFKGDEPNSSPGAFIQIDDSDGPQPKIKNVIKSTLIIKISVEWSSDDNEDECSRESSVQQTKMTLENVSKMPNEEFDEKSLKSPNSEKKIKSMPTTSTDSSDKIVSYVSSTTTQITDSSTPTTEESESESSTTDNTNTSTTTENTLNDNDDVDNVPRIADEDKEDSKDNSSVVSSSTISSSFENFSFENEVVSNSSEFMPPEVSYAANDKDISSWIDEEKEPTSDDQQIGRKDKETHSSRNVTDYTDYSTQKITENIESERSSTDMTNTPTITENTLNYASNVRVARSGINSTESYDNDKKRGALVGSGSTGSFFGNFTLNFCVFLGDLLFLIHYSRKNMSF</sequence>
<proteinExistence type="predicted"/>